<sequence>MARSEMRSSALELRPIEYRFGSLAHIDGSASFSFGAELVTLAGVRGPSEVRIRDELTDKGTLEILFQPLGSPAALPATSLAASLRSLFSGIIRLNVYPRTLVQINLQTCSVPLEPHRPPTEEENDKLLPPHPDAPISAPEKSALINASMAGLIDAGVECRATVTSVSLACLPRRKAKELRENRRAWRAGEVDVTQEDDEMEEGDESTILLDPTPAELRWATSNHVFAFAFSGYSPQNPGQVLTELVFAESSGRAEWLKHKEVISLAREAAQSVLSVLRQTCRKNATET</sequence>
<dbReference type="Gene3D" id="3.30.230.70">
    <property type="entry name" value="GHMP Kinase, N-terminal domain"/>
    <property type="match status" value="1"/>
</dbReference>
<feature type="domain" description="Exoribonuclease phosphorolytic" evidence="6">
    <location>
        <begin position="12"/>
        <end position="158"/>
    </location>
</feature>
<evidence type="ECO:0000313" key="8">
    <source>
        <dbReference type="Proteomes" id="UP000245783"/>
    </source>
</evidence>
<evidence type="ECO:0000256" key="5">
    <source>
        <dbReference type="ARBA" id="ARBA00023242"/>
    </source>
</evidence>
<evidence type="ECO:0000259" key="6">
    <source>
        <dbReference type="Pfam" id="PF01138"/>
    </source>
</evidence>
<dbReference type="Proteomes" id="UP000245783">
    <property type="component" value="Unassembled WGS sequence"/>
</dbReference>
<keyword evidence="4" id="KW-0271">Exosome</keyword>
<dbReference type="GO" id="GO:0000177">
    <property type="term" value="C:cytoplasmic exosome (RNase complex)"/>
    <property type="evidence" value="ECO:0007669"/>
    <property type="project" value="TreeGrafter"/>
</dbReference>
<dbReference type="SUPFAM" id="SSF54211">
    <property type="entry name" value="Ribosomal protein S5 domain 2-like"/>
    <property type="match status" value="1"/>
</dbReference>
<dbReference type="STRING" id="1522189.A0A316WFL3"/>
<dbReference type="GO" id="GO:0071051">
    <property type="term" value="P:poly(A)-dependent snoRNA 3'-end processing"/>
    <property type="evidence" value="ECO:0007669"/>
    <property type="project" value="TreeGrafter"/>
</dbReference>
<dbReference type="InterPro" id="IPR036345">
    <property type="entry name" value="ExoRNase_PH_dom2_sf"/>
</dbReference>
<reference evidence="7 8" key="1">
    <citation type="journal article" date="2018" name="Mol. Biol. Evol.">
        <title>Broad Genomic Sampling Reveals a Smut Pathogenic Ancestry of the Fungal Clade Ustilaginomycotina.</title>
        <authorList>
            <person name="Kijpornyongpan T."/>
            <person name="Mondo S.J."/>
            <person name="Barry K."/>
            <person name="Sandor L."/>
            <person name="Lee J."/>
            <person name="Lipzen A."/>
            <person name="Pangilinan J."/>
            <person name="LaButti K."/>
            <person name="Hainaut M."/>
            <person name="Henrissat B."/>
            <person name="Grigoriev I.V."/>
            <person name="Spatafora J.W."/>
            <person name="Aime M.C."/>
        </authorList>
    </citation>
    <scope>NUCLEOTIDE SEQUENCE [LARGE SCALE GENOMIC DNA]</scope>
    <source>
        <strain evidence="7 8">MCA 4658</strain>
    </source>
</reference>
<dbReference type="Pfam" id="PF01138">
    <property type="entry name" value="RNase_PH"/>
    <property type="match status" value="1"/>
</dbReference>
<dbReference type="GO" id="GO:0016075">
    <property type="term" value="P:rRNA catabolic process"/>
    <property type="evidence" value="ECO:0007669"/>
    <property type="project" value="TreeGrafter"/>
</dbReference>
<accession>A0A316WFL3</accession>
<organism evidence="7 8">
    <name type="scientific">Ceraceosorus guamensis</name>
    <dbReference type="NCBI Taxonomy" id="1522189"/>
    <lineage>
        <taxon>Eukaryota</taxon>
        <taxon>Fungi</taxon>
        <taxon>Dikarya</taxon>
        <taxon>Basidiomycota</taxon>
        <taxon>Ustilaginomycotina</taxon>
        <taxon>Exobasidiomycetes</taxon>
        <taxon>Ceraceosorales</taxon>
        <taxon>Ceraceosoraceae</taxon>
        <taxon>Ceraceosorus</taxon>
    </lineage>
</organism>
<dbReference type="InterPro" id="IPR027408">
    <property type="entry name" value="PNPase/RNase_PH_dom_sf"/>
</dbReference>
<dbReference type="RefSeq" id="XP_025373573.1">
    <property type="nucleotide sequence ID" value="XM_025517595.1"/>
</dbReference>
<keyword evidence="8" id="KW-1185">Reference proteome</keyword>
<gene>
    <name evidence="7" type="ORF">IE81DRAFT_7415</name>
</gene>
<comment type="subcellular location">
    <subcellularLocation>
        <location evidence="1">Nucleus</location>
    </subcellularLocation>
</comment>
<evidence type="ECO:0000256" key="3">
    <source>
        <dbReference type="ARBA" id="ARBA00022552"/>
    </source>
</evidence>
<dbReference type="EMBL" id="KZ819351">
    <property type="protein sequence ID" value="PWN46413.1"/>
    <property type="molecule type" value="Genomic_DNA"/>
</dbReference>
<dbReference type="AlphaFoldDB" id="A0A316WFL3"/>
<comment type="similarity">
    <text evidence="2">Belongs to the RNase PH family.</text>
</comment>
<dbReference type="GO" id="GO:0005730">
    <property type="term" value="C:nucleolus"/>
    <property type="evidence" value="ECO:0007669"/>
    <property type="project" value="TreeGrafter"/>
</dbReference>
<dbReference type="SUPFAM" id="SSF55666">
    <property type="entry name" value="Ribonuclease PH domain 2-like"/>
    <property type="match status" value="1"/>
</dbReference>
<dbReference type="InParanoid" id="A0A316WFL3"/>
<dbReference type="GO" id="GO:0071028">
    <property type="term" value="P:nuclear mRNA surveillance"/>
    <property type="evidence" value="ECO:0007669"/>
    <property type="project" value="TreeGrafter"/>
</dbReference>
<keyword evidence="3" id="KW-0698">rRNA processing</keyword>
<dbReference type="InterPro" id="IPR020568">
    <property type="entry name" value="Ribosomal_Su5_D2-typ_SF"/>
</dbReference>
<proteinExistence type="inferred from homology"/>
<dbReference type="OrthoDB" id="27298at2759"/>
<evidence type="ECO:0000256" key="2">
    <source>
        <dbReference type="ARBA" id="ARBA00006678"/>
    </source>
</evidence>
<dbReference type="GeneID" id="37039465"/>
<dbReference type="GO" id="GO:0003723">
    <property type="term" value="F:RNA binding"/>
    <property type="evidence" value="ECO:0007669"/>
    <property type="project" value="TreeGrafter"/>
</dbReference>
<name>A0A316WFL3_9BASI</name>
<dbReference type="InterPro" id="IPR050080">
    <property type="entry name" value="RNase_PH"/>
</dbReference>
<protein>
    <recommendedName>
        <fullName evidence="6">Exoribonuclease phosphorolytic domain-containing protein</fullName>
    </recommendedName>
</protein>
<dbReference type="PANTHER" id="PTHR11953:SF1">
    <property type="entry name" value="EXOSOME COMPLEX COMPONENT RRP46"/>
    <property type="match status" value="1"/>
</dbReference>
<keyword evidence="5" id="KW-0539">Nucleus</keyword>
<evidence type="ECO:0000256" key="4">
    <source>
        <dbReference type="ARBA" id="ARBA00022835"/>
    </source>
</evidence>
<evidence type="ECO:0000256" key="1">
    <source>
        <dbReference type="ARBA" id="ARBA00004123"/>
    </source>
</evidence>
<dbReference type="GO" id="GO:0006364">
    <property type="term" value="P:rRNA processing"/>
    <property type="evidence" value="ECO:0007669"/>
    <property type="project" value="UniProtKB-KW"/>
</dbReference>
<dbReference type="GO" id="GO:0000176">
    <property type="term" value="C:nuclear exosome (RNase complex)"/>
    <property type="evidence" value="ECO:0007669"/>
    <property type="project" value="TreeGrafter"/>
</dbReference>
<dbReference type="PANTHER" id="PTHR11953">
    <property type="entry name" value="EXOSOME COMPLEX COMPONENT"/>
    <property type="match status" value="1"/>
</dbReference>
<dbReference type="InterPro" id="IPR001247">
    <property type="entry name" value="ExoRNase_PH_dom1"/>
</dbReference>
<dbReference type="GO" id="GO:0034475">
    <property type="term" value="P:U4 snRNA 3'-end processing"/>
    <property type="evidence" value="ECO:0007669"/>
    <property type="project" value="TreeGrafter"/>
</dbReference>
<evidence type="ECO:0000313" key="7">
    <source>
        <dbReference type="EMBL" id="PWN46413.1"/>
    </source>
</evidence>